<reference evidence="1 2" key="1">
    <citation type="submission" date="2016-04" db="EMBL/GenBank/DDBJ databases">
        <title>A degradative enzymes factory behind the ericoid mycorrhizal symbiosis.</title>
        <authorList>
            <consortium name="DOE Joint Genome Institute"/>
            <person name="Martino E."/>
            <person name="Morin E."/>
            <person name="Grelet G."/>
            <person name="Kuo A."/>
            <person name="Kohler A."/>
            <person name="Daghino S."/>
            <person name="Barry K."/>
            <person name="Choi C."/>
            <person name="Cichocki N."/>
            <person name="Clum A."/>
            <person name="Copeland A."/>
            <person name="Hainaut M."/>
            <person name="Haridas S."/>
            <person name="Labutti K."/>
            <person name="Lindquist E."/>
            <person name="Lipzen A."/>
            <person name="Khouja H.-R."/>
            <person name="Murat C."/>
            <person name="Ohm R."/>
            <person name="Olson A."/>
            <person name="Spatafora J."/>
            <person name="Veneault-Fourrey C."/>
            <person name="Henrissat B."/>
            <person name="Grigoriev I."/>
            <person name="Martin F."/>
            <person name="Perotto S."/>
        </authorList>
    </citation>
    <scope>NUCLEOTIDE SEQUENCE [LARGE SCALE GENOMIC DNA]</scope>
    <source>
        <strain evidence="1 2">E</strain>
    </source>
</reference>
<dbReference type="InParanoid" id="A0A2J6T5L1"/>
<gene>
    <name evidence="1" type="ORF">K444DRAFT_726216</name>
</gene>
<dbReference type="RefSeq" id="XP_024735137.1">
    <property type="nucleotide sequence ID" value="XM_024888662.1"/>
</dbReference>
<keyword evidence="2" id="KW-1185">Reference proteome</keyword>
<dbReference type="Proteomes" id="UP000235371">
    <property type="component" value="Unassembled WGS sequence"/>
</dbReference>
<protein>
    <submittedName>
        <fullName evidence="1">Uncharacterized protein</fullName>
    </submittedName>
</protein>
<accession>A0A2J6T5L1</accession>
<organism evidence="1 2">
    <name type="scientific">Hyaloscypha bicolor E</name>
    <dbReference type="NCBI Taxonomy" id="1095630"/>
    <lineage>
        <taxon>Eukaryota</taxon>
        <taxon>Fungi</taxon>
        <taxon>Dikarya</taxon>
        <taxon>Ascomycota</taxon>
        <taxon>Pezizomycotina</taxon>
        <taxon>Leotiomycetes</taxon>
        <taxon>Helotiales</taxon>
        <taxon>Hyaloscyphaceae</taxon>
        <taxon>Hyaloscypha</taxon>
        <taxon>Hyaloscypha bicolor</taxon>
    </lineage>
</organism>
<evidence type="ECO:0000313" key="1">
    <source>
        <dbReference type="EMBL" id="PMD58233.1"/>
    </source>
</evidence>
<dbReference type="AlphaFoldDB" id="A0A2J6T5L1"/>
<dbReference type="EMBL" id="KZ613828">
    <property type="protein sequence ID" value="PMD58233.1"/>
    <property type="molecule type" value="Genomic_DNA"/>
</dbReference>
<evidence type="ECO:0000313" key="2">
    <source>
        <dbReference type="Proteomes" id="UP000235371"/>
    </source>
</evidence>
<dbReference type="GeneID" id="36596738"/>
<sequence>MTPSDCRVWFSGGFNSQSIDLTDSSAKHVPPPLVDTSPQLISHAHPPSWKQTTLSIVPDLPHHGQFPGLDISFDLSSSTTSPLADLTPAHAERDKADHICNDLGSFAALYLDLNHLALVSSVSVMRCKRSRWQLLDAEWPYAYNLGAVNQLLTSPSLQSLASIQTAKVLYVDLAFPSTPIGCQIRAMAMPLCKLCQKISRQDWKIVPLKPEGEWLQHHQTYGNLCKSALEGWGLYILLKNGPLDWAGTHANKLYKWRNGPVPRVGSAACQT</sequence>
<name>A0A2J6T5L1_9HELO</name>
<proteinExistence type="predicted"/>